<feature type="domain" description="DUF317" evidence="1">
    <location>
        <begin position="372"/>
        <end position="426"/>
    </location>
</feature>
<reference evidence="2" key="1">
    <citation type="submission" date="2022-10" db="EMBL/GenBank/DDBJ databases">
        <title>The complete genomes of actinobacterial strains from the NBC collection.</title>
        <authorList>
            <person name="Joergensen T.S."/>
            <person name="Alvarez Arevalo M."/>
            <person name="Sterndorff E.B."/>
            <person name="Faurdal D."/>
            <person name="Vuksanovic O."/>
            <person name="Mourched A.-S."/>
            <person name="Charusanti P."/>
            <person name="Shaw S."/>
            <person name="Blin K."/>
            <person name="Weber T."/>
        </authorList>
    </citation>
    <scope>NUCLEOTIDE SEQUENCE</scope>
    <source>
        <strain evidence="2">NBC_00049</strain>
    </source>
</reference>
<name>A0AAU2K146_9ACTN</name>
<organism evidence="2">
    <name type="scientific">Streptomyces sp. NBC_00049</name>
    <dbReference type="NCBI Taxonomy" id="2903617"/>
    <lineage>
        <taxon>Bacteria</taxon>
        <taxon>Bacillati</taxon>
        <taxon>Actinomycetota</taxon>
        <taxon>Actinomycetes</taxon>
        <taxon>Kitasatosporales</taxon>
        <taxon>Streptomycetaceae</taxon>
        <taxon>Streptomyces</taxon>
    </lineage>
</organism>
<feature type="domain" description="DUF317" evidence="1">
    <location>
        <begin position="272"/>
        <end position="328"/>
    </location>
</feature>
<accession>A0AAU2K146</accession>
<dbReference type="Pfam" id="PF03771">
    <property type="entry name" value="SPDY"/>
    <property type="match status" value="2"/>
</dbReference>
<sequence length="462" mass="50010">MPHATPDTHNVHLALHPDHSSAVIATISTPDRYLARAVLAEYGFRPTSNDSMVLARIDHDEPHHAEKAAFALRQSGATVEISAALQEEIDTEWTYGNAPTHWKWLTRAEIRQATGEAQRIHDDIAAGRLVIHLHARDNWTTLAVGTYAGGKSVHLHGEDHLRTEEDSGYASEAEAVADFHRRHTVAVRPGPAPLTDIEQAANEALGTVPPPTAPATALATLAAEEVSQLVPVYANGPGDHEALLDEFFATHGEWEKWRPHDETTIASHESLTLRVEFLHSAAHGDSLWTIAAYESPVGERLWHATATPTTPVEIVRVLLDGLSSEDSWGLGPATPVKEEHLAQASRPLEDTGWPLKCGARMIDWTAPTTDGAGLRFDTHVKQGNPLPAWTIWGGNTADNPTWAIHLSTHAPTSLIQDVTFELAHGYSNGPPPLRATGAAASLIHPPVAVPPPATSHRPASRR</sequence>
<dbReference type="AlphaFoldDB" id="A0AAU2K146"/>
<gene>
    <name evidence="2" type="ORF">OG327_31335</name>
</gene>
<evidence type="ECO:0000259" key="1">
    <source>
        <dbReference type="Pfam" id="PF03771"/>
    </source>
</evidence>
<dbReference type="InterPro" id="IPR005523">
    <property type="entry name" value="DUF317_SPDY"/>
</dbReference>
<protein>
    <submittedName>
        <fullName evidence="2">DUF317 domain-containing protein</fullName>
    </submittedName>
</protein>
<proteinExistence type="predicted"/>
<dbReference type="EMBL" id="CP108264">
    <property type="protein sequence ID" value="WTU77460.1"/>
    <property type="molecule type" value="Genomic_DNA"/>
</dbReference>
<evidence type="ECO:0000313" key="2">
    <source>
        <dbReference type="EMBL" id="WTU77460.1"/>
    </source>
</evidence>